<evidence type="ECO:0000313" key="2">
    <source>
        <dbReference type="EMBL" id="MFD2464188.1"/>
    </source>
</evidence>
<dbReference type="CDD" id="cd07344">
    <property type="entry name" value="M48_yhfN_like"/>
    <property type="match status" value="1"/>
</dbReference>
<organism evidence="2 3">
    <name type="scientific">Amycolatopsis samaneae</name>
    <dbReference type="NCBI Taxonomy" id="664691"/>
    <lineage>
        <taxon>Bacteria</taxon>
        <taxon>Bacillati</taxon>
        <taxon>Actinomycetota</taxon>
        <taxon>Actinomycetes</taxon>
        <taxon>Pseudonocardiales</taxon>
        <taxon>Pseudonocardiaceae</taxon>
        <taxon>Amycolatopsis</taxon>
    </lineage>
</organism>
<gene>
    <name evidence="2" type="ORF">ACFSYJ_36610</name>
</gene>
<name>A0ABW5GTB8_9PSEU</name>
<feature type="domain" description="YgjP-like metallopeptidase" evidence="1">
    <location>
        <begin position="27"/>
        <end position="228"/>
    </location>
</feature>
<protein>
    <submittedName>
        <fullName evidence="2">M48 family metallopeptidase</fullName>
    </submittedName>
</protein>
<proteinExistence type="predicted"/>
<dbReference type="EMBL" id="JBHUKU010000024">
    <property type="protein sequence ID" value="MFD2464188.1"/>
    <property type="molecule type" value="Genomic_DNA"/>
</dbReference>
<dbReference type="InterPro" id="IPR002725">
    <property type="entry name" value="YgjP-like_metallopeptidase"/>
</dbReference>
<reference evidence="3" key="1">
    <citation type="journal article" date="2019" name="Int. J. Syst. Evol. Microbiol.">
        <title>The Global Catalogue of Microorganisms (GCM) 10K type strain sequencing project: providing services to taxonomists for standard genome sequencing and annotation.</title>
        <authorList>
            <consortium name="The Broad Institute Genomics Platform"/>
            <consortium name="The Broad Institute Genome Sequencing Center for Infectious Disease"/>
            <person name="Wu L."/>
            <person name="Ma J."/>
        </authorList>
    </citation>
    <scope>NUCLEOTIDE SEQUENCE [LARGE SCALE GENOMIC DNA]</scope>
    <source>
        <strain evidence="3">CGMCC 4.7643</strain>
    </source>
</reference>
<dbReference type="Gene3D" id="3.30.2010.10">
    <property type="entry name" value="Metalloproteases ('zincins'), catalytic domain"/>
    <property type="match status" value="1"/>
</dbReference>
<dbReference type="Pfam" id="PF01863">
    <property type="entry name" value="YgjP-like"/>
    <property type="match status" value="1"/>
</dbReference>
<sequence length="240" mass="27641">MERVVPGSTRVGGLDIDVVVNPDRRGVRLTVERDARITATIPAGLAISELAAAVKARRRWIYDKLDQRAYEVATRPVKEFVTGEDFQYLGRNYRMKLVDAAPVPVGLIRGRLQLRRDHLNRAEGHLIDWYRARGQVWLPKRAAPWANRMRAPLEELTVRKLGYRWGSCGRGGVVNIHWATMQLRASLVDYVLVHELAHLHHPDHSGEFWRTVGRAMPDFARRRDQLHREGARLWLPELTK</sequence>
<accession>A0ABW5GTB8</accession>
<dbReference type="InterPro" id="IPR053136">
    <property type="entry name" value="UTP_pyrophosphatase-like"/>
</dbReference>
<keyword evidence="3" id="KW-1185">Reference proteome</keyword>
<comment type="caution">
    <text evidence="2">The sequence shown here is derived from an EMBL/GenBank/DDBJ whole genome shotgun (WGS) entry which is preliminary data.</text>
</comment>
<evidence type="ECO:0000313" key="3">
    <source>
        <dbReference type="Proteomes" id="UP001597419"/>
    </source>
</evidence>
<dbReference type="RefSeq" id="WP_345407775.1">
    <property type="nucleotide sequence ID" value="NZ_BAABHG010000023.1"/>
</dbReference>
<dbReference type="Proteomes" id="UP001597419">
    <property type="component" value="Unassembled WGS sequence"/>
</dbReference>
<evidence type="ECO:0000259" key="1">
    <source>
        <dbReference type="Pfam" id="PF01863"/>
    </source>
</evidence>
<dbReference type="PANTHER" id="PTHR30399">
    <property type="entry name" value="UNCHARACTERIZED PROTEIN YGJP"/>
    <property type="match status" value="1"/>
</dbReference>
<dbReference type="PANTHER" id="PTHR30399:SF1">
    <property type="entry name" value="UTP PYROPHOSPHATASE"/>
    <property type="match status" value="1"/>
</dbReference>